<keyword evidence="4 6" id="KW-0675">Receptor</keyword>
<reference evidence="5" key="3">
    <citation type="submission" date="2025-05" db="UniProtKB">
        <authorList>
            <consortium name="RefSeq"/>
        </authorList>
    </citation>
    <scope>NUCLEOTIDE SEQUENCE [LARGE SCALE GENOMIC DNA]</scope>
</reference>
<dbReference type="EMBL" id="GAKP01001453">
    <property type="protein sequence ID" value="JAC57499.1"/>
    <property type="molecule type" value="Transcribed_RNA"/>
</dbReference>
<keyword evidence="1" id="KW-0812">Transmembrane</keyword>
<evidence type="ECO:0000313" key="6">
    <source>
        <dbReference type="RefSeq" id="XP_011204054.1"/>
    </source>
</evidence>
<dbReference type="KEGG" id="bdr:105226737"/>
<dbReference type="Proteomes" id="UP001652620">
    <property type="component" value="Chromosome 2"/>
</dbReference>
<accession>A0A034WS75</accession>
<reference evidence="6" key="2">
    <citation type="submission" date="2025-04" db="UniProtKB">
        <authorList>
            <consortium name="RefSeq"/>
        </authorList>
    </citation>
    <scope>IDENTIFICATION</scope>
    <source>
        <strain evidence="6">Punador</strain>
    </source>
</reference>
<gene>
    <name evidence="4" type="primary">RENR</name>
    <name evidence="6" type="synonym">LOC105226737</name>
</gene>
<feature type="chain" id="PRO_5044537572" evidence="2">
    <location>
        <begin position="21"/>
        <end position="303"/>
    </location>
</feature>
<feature type="transmembrane region" description="Helical" evidence="1">
    <location>
        <begin position="255"/>
        <end position="280"/>
    </location>
</feature>
<reference evidence="4" key="1">
    <citation type="journal article" date="2014" name="BMC Genomics">
        <title>Characterizing the developmental transcriptome of the oriental fruit fly, Bactrocera dorsalis (Diptera: Tephritidae) through comparative genomic analysis with Drosophila melanogaster utilizing modENCODE datasets.</title>
        <authorList>
            <person name="Geib S.M."/>
            <person name="Calla B."/>
            <person name="Hall B."/>
            <person name="Hou S."/>
            <person name="Manoukis N.C."/>
        </authorList>
    </citation>
    <scope>NUCLEOTIDE SEQUENCE</scope>
    <source>
        <strain evidence="4">Punador</strain>
    </source>
</reference>
<dbReference type="PANTHER" id="PTHR13351">
    <property type="entry name" value="RENIN RECEPTOR"/>
    <property type="match status" value="1"/>
</dbReference>
<keyword evidence="1" id="KW-1133">Transmembrane helix</keyword>
<name>A0A034WS75_BACDO</name>
<evidence type="ECO:0000313" key="5">
    <source>
        <dbReference type="Proteomes" id="UP001652620"/>
    </source>
</evidence>
<evidence type="ECO:0000259" key="3">
    <source>
        <dbReference type="Pfam" id="PF07850"/>
    </source>
</evidence>
<dbReference type="GO" id="GO:0030177">
    <property type="term" value="P:positive regulation of Wnt signaling pathway"/>
    <property type="evidence" value="ECO:0007669"/>
    <property type="project" value="TreeGrafter"/>
</dbReference>
<protein>
    <submittedName>
        <fullName evidence="4 6">Renin receptor</fullName>
    </submittedName>
</protein>
<dbReference type="AlphaFoldDB" id="A0A034WS75"/>
<dbReference type="InterPro" id="IPR012493">
    <property type="entry name" value="Renin_rcpt"/>
</dbReference>
<keyword evidence="1" id="KW-0472">Membrane</keyword>
<dbReference type="InterPro" id="IPR056780">
    <property type="entry name" value="Renin_r_C"/>
</dbReference>
<dbReference type="Pfam" id="PF07850">
    <property type="entry name" value="Renin_r"/>
    <property type="match status" value="1"/>
</dbReference>
<evidence type="ECO:0000256" key="1">
    <source>
        <dbReference type="SAM" id="Phobius"/>
    </source>
</evidence>
<dbReference type="GO" id="GO:0038023">
    <property type="term" value="F:signaling receptor activity"/>
    <property type="evidence" value="ECO:0007669"/>
    <property type="project" value="InterPro"/>
</dbReference>
<dbReference type="GO" id="GO:0009897">
    <property type="term" value="C:external side of plasma membrane"/>
    <property type="evidence" value="ECO:0007669"/>
    <property type="project" value="TreeGrafter"/>
</dbReference>
<dbReference type="OMA" id="PAAFNIC"/>
<dbReference type="OrthoDB" id="7866065at2759"/>
<organism evidence="4">
    <name type="scientific">Bactrocera dorsalis</name>
    <name type="common">Oriental fruit fly</name>
    <name type="synonym">Dacus dorsalis</name>
    <dbReference type="NCBI Taxonomy" id="27457"/>
    <lineage>
        <taxon>Eukaryota</taxon>
        <taxon>Metazoa</taxon>
        <taxon>Ecdysozoa</taxon>
        <taxon>Arthropoda</taxon>
        <taxon>Hexapoda</taxon>
        <taxon>Insecta</taxon>
        <taxon>Pterygota</taxon>
        <taxon>Neoptera</taxon>
        <taxon>Endopterygota</taxon>
        <taxon>Diptera</taxon>
        <taxon>Brachycera</taxon>
        <taxon>Muscomorpha</taxon>
        <taxon>Tephritoidea</taxon>
        <taxon>Tephritidae</taxon>
        <taxon>Bactrocera</taxon>
        <taxon>Bactrocera</taxon>
    </lineage>
</organism>
<dbReference type="PANTHER" id="PTHR13351:SF1">
    <property type="entry name" value="RENIN RECEPTOR"/>
    <property type="match status" value="1"/>
</dbReference>
<feature type="signal peptide" evidence="2">
    <location>
        <begin position="1"/>
        <end position="20"/>
    </location>
</feature>
<keyword evidence="2" id="KW-0732">Signal</keyword>
<proteinExistence type="predicted"/>
<keyword evidence="5" id="KW-1185">Reference proteome</keyword>
<evidence type="ECO:0000256" key="2">
    <source>
        <dbReference type="SAM" id="SignalP"/>
    </source>
</evidence>
<feature type="domain" description="Renin receptor-like C-terminal transmembrane spanning segment" evidence="3">
    <location>
        <begin position="242"/>
        <end position="302"/>
    </location>
</feature>
<evidence type="ECO:0000313" key="4">
    <source>
        <dbReference type="EMBL" id="JAC57499.1"/>
    </source>
</evidence>
<dbReference type="RefSeq" id="XP_011204054.1">
    <property type="nucleotide sequence ID" value="XM_011205752.2"/>
</dbReference>
<dbReference type="GeneID" id="105226737"/>
<sequence length="303" mass="34177">MGNIWIIMGFLIKLISIAVADDFIPMSYPEGLAFDETTVPIPIKQVKHILMAIVGESASAGAEFYAVSIKNVFKMPKLALVVTAKLNTTADYSVLGTIVKYTVEGRIPGTTLRNILNFEKSSTNLEFYKTSKNMEFEYLKKMLTADRAPGVAEMVPELQNLLTTDVIEKLGVDIKVKNFVGLHFWNKKTALDFSKLSDVFAKLKDLWKDNFFCILTYGPDLEALEAVGQNVSTIITVDPMDHKHYNIPPRYDENYAIIFNIILWFMVAFSLSIYAIILALMNMDPGRNSIIYRMTATRSKKDI</sequence>